<evidence type="ECO:0008006" key="3">
    <source>
        <dbReference type="Google" id="ProtNLM"/>
    </source>
</evidence>
<comment type="caution">
    <text evidence="1">The sequence shown here is derived from an EMBL/GenBank/DDBJ whole genome shotgun (WGS) entry which is preliminary data.</text>
</comment>
<evidence type="ECO:0000313" key="1">
    <source>
        <dbReference type="EMBL" id="KAF5704145.1"/>
    </source>
</evidence>
<dbReference type="EMBL" id="JAAOAN010000525">
    <property type="protein sequence ID" value="KAF5704145.1"/>
    <property type="molecule type" value="Genomic_DNA"/>
</dbReference>
<accession>A0A8H6D5J1</accession>
<dbReference type="Proteomes" id="UP000544331">
    <property type="component" value="Unassembled WGS sequence"/>
</dbReference>
<protein>
    <recommendedName>
        <fullName evidence="3">Serine protease</fullName>
    </recommendedName>
</protein>
<reference evidence="1 2" key="1">
    <citation type="submission" date="2020-05" db="EMBL/GenBank/DDBJ databases">
        <title>Identification and distribution of gene clusters putatively required for synthesis of sphingolipid metabolism inhibitors in phylogenetically diverse species of the filamentous fungus Fusarium.</title>
        <authorList>
            <person name="Kim H.-S."/>
            <person name="Busman M."/>
            <person name="Brown D.W."/>
            <person name="Divon H."/>
            <person name="Uhlig S."/>
            <person name="Proctor R.H."/>
        </authorList>
    </citation>
    <scope>NUCLEOTIDE SEQUENCE [LARGE SCALE GENOMIC DNA]</scope>
    <source>
        <strain evidence="1 2">NRRL 66235</strain>
    </source>
</reference>
<proteinExistence type="predicted"/>
<dbReference type="OrthoDB" id="5424209at2759"/>
<sequence length="526" mass="58565">MPIQEPSEDERQGYYYGLHSSPNLIARSSTTPWSQRREWPDRKKLDVATGHAIQQPWNDPQGSLQRLIVGVLTLARIDWTAIDILRVGYVSFGEDPRRTPERPVTMLISVSTDSTTFQQAKAAIIACKEILAQFNLDDVEVEIKESIVTTAASSTSSAPSDPKTGMEPPLLHPGPFDNDMADFKYELLHDISEYTGTAIGTPSSLHLFKEGTTGVYLRDSKGTAYLLTCRHVLFAPEDIDKYRYQAGNDTRDVLQPGGNNLYNLVGRFKTQKATIDESIEVFRKPLYNTPESQPKIQELLQEQRLLQSCQPYIDQFSNDVCPVLGRVEFSPPIELCSQHDRLKDWALVELSQDSFTTKLSKLRNKIPVTHQLQFMVKHVPVSPARRPLRLDFSHSHELAIGPLPIPEPELKAASPPGELFVVKHGKTTGFTVGRANGIHSLIRHANDVIGDVTSSEWCIIGDNAFSDDGDSGACVFDLEGRIGGIITSGLKAENNPLGKHDVTYASTIEWLLEDIARHGYDLKLPN</sequence>
<evidence type="ECO:0000313" key="2">
    <source>
        <dbReference type="Proteomes" id="UP000544331"/>
    </source>
</evidence>
<dbReference type="AlphaFoldDB" id="A0A8H6D5J1"/>
<dbReference type="InterPro" id="IPR009003">
    <property type="entry name" value="Peptidase_S1_PA"/>
</dbReference>
<gene>
    <name evidence="1" type="ORF">FMUND_12688</name>
</gene>
<organism evidence="1 2">
    <name type="scientific">Fusarium mundagurra</name>
    <dbReference type="NCBI Taxonomy" id="1567541"/>
    <lineage>
        <taxon>Eukaryota</taxon>
        <taxon>Fungi</taxon>
        <taxon>Dikarya</taxon>
        <taxon>Ascomycota</taxon>
        <taxon>Pezizomycotina</taxon>
        <taxon>Sordariomycetes</taxon>
        <taxon>Hypocreomycetidae</taxon>
        <taxon>Hypocreales</taxon>
        <taxon>Nectriaceae</taxon>
        <taxon>Fusarium</taxon>
        <taxon>Fusarium fujikuroi species complex</taxon>
    </lineage>
</organism>
<dbReference type="SUPFAM" id="SSF50494">
    <property type="entry name" value="Trypsin-like serine proteases"/>
    <property type="match status" value="2"/>
</dbReference>
<name>A0A8H6D5J1_9HYPO</name>
<keyword evidence="2" id="KW-1185">Reference proteome</keyword>